<feature type="region of interest" description="Disordered" evidence="2">
    <location>
        <begin position="1841"/>
        <end position="1879"/>
    </location>
</feature>
<evidence type="ECO:0000313" key="3">
    <source>
        <dbReference type="EMBL" id="OTN96180.1"/>
    </source>
</evidence>
<evidence type="ECO:0000256" key="1">
    <source>
        <dbReference type="SAM" id="Coils"/>
    </source>
</evidence>
<accession>A0A242BM12</accession>
<feature type="region of interest" description="Disordered" evidence="2">
    <location>
        <begin position="2289"/>
        <end position="2367"/>
    </location>
</feature>
<dbReference type="RefSeq" id="WP_086322954.1">
    <property type="nucleotide sequence ID" value="NZ_NGKW01000001.1"/>
</dbReference>
<proteinExistence type="predicted"/>
<feature type="compositionally biased region" description="Polar residues" evidence="2">
    <location>
        <begin position="866"/>
        <end position="878"/>
    </location>
</feature>
<feature type="compositionally biased region" description="Basic and acidic residues" evidence="2">
    <location>
        <begin position="2302"/>
        <end position="2338"/>
    </location>
</feature>
<reference evidence="3 4" key="1">
    <citation type="submission" date="2017-05" db="EMBL/GenBank/DDBJ databases">
        <title>The Genome Sequence of Enterococcus faecium 7H8_DIV0219.</title>
        <authorList>
            <consortium name="The Broad Institute Genomics Platform"/>
            <consortium name="The Broad Institute Genomic Center for Infectious Diseases"/>
            <person name="Earl A."/>
            <person name="Manson A."/>
            <person name="Schwartman J."/>
            <person name="Gilmore M."/>
            <person name="Abouelleil A."/>
            <person name="Cao P."/>
            <person name="Chapman S."/>
            <person name="Cusick C."/>
            <person name="Shea T."/>
            <person name="Young S."/>
            <person name="Neafsey D."/>
            <person name="Nusbaum C."/>
            <person name="Birren B."/>
        </authorList>
    </citation>
    <scope>NUCLEOTIDE SEQUENCE [LARGE SCALE GENOMIC DNA]</scope>
    <source>
        <strain evidence="3 4">7H8_DIV0219</strain>
    </source>
</reference>
<gene>
    <name evidence="3" type="ORF">A5810_000513</name>
</gene>
<feature type="compositionally biased region" description="Polar residues" evidence="2">
    <location>
        <begin position="185"/>
        <end position="201"/>
    </location>
</feature>
<organism evidence="3 4">
    <name type="scientific">Enterococcus faecium</name>
    <name type="common">Streptococcus faecium</name>
    <dbReference type="NCBI Taxonomy" id="1352"/>
    <lineage>
        <taxon>Bacteria</taxon>
        <taxon>Bacillati</taxon>
        <taxon>Bacillota</taxon>
        <taxon>Bacilli</taxon>
        <taxon>Lactobacillales</taxon>
        <taxon>Enterococcaceae</taxon>
        <taxon>Enterococcus</taxon>
    </lineage>
</organism>
<feature type="compositionally biased region" description="Basic and acidic residues" evidence="2">
    <location>
        <begin position="150"/>
        <end position="163"/>
    </location>
</feature>
<feature type="coiled-coil region" evidence="1">
    <location>
        <begin position="1541"/>
        <end position="1568"/>
    </location>
</feature>
<feature type="compositionally biased region" description="Low complexity" evidence="2">
    <location>
        <begin position="1858"/>
        <end position="1875"/>
    </location>
</feature>
<evidence type="ECO:0000256" key="2">
    <source>
        <dbReference type="SAM" id="MobiDB-lite"/>
    </source>
</evidence>
<dbReference type="EMBL" id="NGKW01000001">
    <property type="protein sequence ID" value="OTN96180.1"/>
    <property type="molecule type" value="Genomic_DNA"/>
</dbReference>
<evidence type="ECO:0000313" key="4">
    <source>
        <dbReference type="Proteomes" id="UP000194885"/>
    </source>
</evidence>
<protein>
    <submittedName>
        <fullName evidence="3">Uncharacterized protein</fullName>
    </submittedName>
</protein>
<feature type="compositionally biased region" description="Polar residues" evidence="2">
    <location>
        <begin position="2358"/>
        <end position="2367"/>
    </location>
</feature>
<feature type="compositionally biased region" description="Polar residues" evidence="2">
    <location>
        <begin position="164"/>
        <end position="175"/>
    </location>
</feature>
<keyword evidence="1" id="KW-0175">Coiled coil</keyword>
<feature type="region of interest" description="Disordered" evidence="2">
    <location>
        <begin position="852"/>
        <end position="878"/>
    </location>
</feature>
<name>A0A242BM12_ENTFC</name>
<feature type="region of interest" description="Disordered" evidence="2">
    <location>
        <begin position="1"/>
        <end position="22"/>
    </location>
</feature>
<feature type="region of interest" description="Disordered" evidence="2">
    <location>
        <begin position="140"/>
        <end position="202"/>
    </location>
</feature>
<comment type="caution">
    <text evidence="3">The sequence shown here is derived from an EMBL/GenBank/DDBJ whole genome shotgun (WGS) entry which is preliminary data.</text>
</comment>
<dbReference type="NCBIfam" id="NF033898">
    <property type="entry name" value="QWxxN_dom"/>
    <property type="match status" value="2"/>
</dbReference>
<dbReference type="Proteomes" id="UP000194885">
    <property type="component" value="Unassembled WGS sequence"/>
</dbReference>
<sequence>MPNDINQHRAKVGKYTSDTQTPFGLERNQRALNELAASMGQRPTREGLKTLSGYLYVYSILSALTLPDPPPNQSKNVQKSSRSIRRRQETPTNTTRVREFHPESLSQNQFVTLTDAARQWSLEIQQLAQGITMFSNHLPDKATESQSEQGVREKERKQSDFRNIRQTAITESQKLNGGRSEETNEATPSFSKHPNKNSSDYFSGKDAAEKLIQTFQASFEETQKQSDLVPRETAPPIEKAFWEDLTTTFYNFFSQFEHTSYTENQADVSGSSVMDHFIHLMKRTFSDNPTPINQDGSLKSESILKQEEASISAQLWQLTNDLGNLLSGFVQSLDVIQHLGAQAIPISEEQQNTPDENVAMTEPMMSDESVDKRTNQLDSPTLSTVDLETEQVHHINETIITDQLPSTRYQEPLPVFFYDRALFQRKNKTSHVNEKIKEFFMKEKLANDATPESELPEIARTWMENKDLDKLSQLERKHFLAYTLLKNYGMENVRWGEFISANKLQDIFLQWKTNTWLEDYTYKAITDKTSQYDLSGADPVLITSFNEYQKEGKQLFNEFINDLPGTIPKTQELSPIYYSEELFDAREKTEKVNEEVWYFLVNQNFVKDIQTRRELVQKLQEWILSGENYEIKLVRQQLAAEVICLNYGMTVEKMSPIEARLYLLQWENNNAQAGYSFKTFDILEKQEVGKNTTDQAIEAVFIEQEIATFLQENDIEVPPPNKKLLPELDEDQKEKQHEKVSSFLIEHGIACENHEPQQLIKGITHWLLLKEAPTKPTSSVSTALEEVTANPTTSASTALEETIPETLYDVKIKQLANILLGKKEEESLSEEEASGIVSRWIIEMELDRRSSTALPDTSRVKRSLAPPTSTQKENPWQSQKLMSQVERLFREQGVLSGEVTKEKRLIAMSKWLLHQDGDTVFRTDKLHTLAQVILKELNLYGGKEEEKISDKDAEVTVMKWLFEHVLGCSLEEHLARNIVAMPDPSKMTVNHLRAQLEYSPYEMGLSFDYLPLKEKAGAFTFKTLWEASLKQTLPSLYRPDDLSEGKRLVSDQKLLVQLTGDKLLEREEYRTKINESEKSSLGAVFLDSVAEKKELNFEELQVIFMPALFATAQLEPERLREALTEGTYKEVALSTFISYWQKGYFKLVEKQETIDHLFQNYQEATLKWRRKQVLAEETIRECYKSKASLKGYPPPLLVYYGALPVTETDAIARYISGGHPCPTAHWEVPNLDEWYKDLTGNVADAYAKLDTKLIELAFETMNQDESQFLFSEETQIYEASAKIKRKKFKRIPVIGLGGDIQYKLEAVYTDGDLKKTDLFVAKRGDEERVYGLKKLENEGGYVVYRVDQDPSLYVKYQLFEINSHEPTYDTFSLNVNLNSERFKNMDFQSSEKGKLSVFALRLSHKHRHELYDKLYQSGDEKTPLEKAFDVLTHIVPFYDCVTGIIEQDIEKAVPSCLIDVALLIPVAGEAVALSTKFGLGVARAIARGGLRSALRNSGHFLPTSVELGKLGVSIVRYIDPGVELITDSSKLMAKGLAKLSTKVRSTEIKNLLEKLEKLEKQTPSISENFVKARLPKNGPEVPVKRVDEHLYVRVTDLQTGNGFGDYYLLKNNQLEVFKGPVSFSEEQKRLIDIVAIKIKDNQKVIDEKNLNPAAYGEGRIRTVLEEGEPDQFLIKMNNQWVPVRETPIVGHGVRYDAKIGEELFPVNFNGMEWYFEAKTSPFMAEEVRTSIGKQLEKFETRQDPMNLSAPDERGLMRDDSGRSYIKIENHYVPLILLDKEAGRYHLVKKDANEPMTVLRFHPESGQFQVETPLEKKLWQEERGIREASYIQIETAISLENSPKIEPLNPKIQPEPSRPRGGSQPGSSKPGTSGPRLQSQYTINGLPVIQDRADEWNKLRQAKVYLPLPKQARKVNSKEKPKKLYDFIPTQPIEVTVQKEIDNLFLECTREYLKSHPQNSFRVFAGLDASKTPEFLKPFQVELALEFENTKIIYDNMKKICQRLSRKKAISDTYEGKYLIQMFELENVPNQEQILKKIIERLRSIAEKGEQFLQKTADIGFENVWIVTTDLKRDYFSQSYVSEFPEGYIVNAFVFPDDPQCRIFILADAFHLDPDIIPRLELRPVPSETIIHETTHLSSYTGDLIVYRRRPRSFASSGQDVLKDYKNKFSDALSSPYFEDFVDRLAEYQKLPKLSKEAVAKALTSNEKKMKKKMNMLRANLQLEDAEMVMTIIRDLSQGRDFDVRPRVRRNLSSKKSEEDKGMMFLNLSLGFLFNPEQYWLSPHLHKTQEKSALATEHPVSTHTEESSKKDTTNTKGEKWEETEKLQKRSLLDAVDKGKNRSHTVNNDLLKQNAERNQKNVPLSASLN</sequence>
<feature type="region of interest" description="Disordered" evidence="2">
    <location>
        <begin position="66"/>
        <end position="96"/>
    </location>
</feature>